<sequence length="166" mass="18371">MRHPTALLPLILLTAIPAQAQMVTITPEQVGQIFCISSLGNDITPAYSMLSEGLESEIARASERNLQFEIDNPGEKTPLGDGLPWRTSPDYADGCEVGEVTVKDFVARVPIHYSFSDYPAGNYTDHLILLPAYYEVEGDPLIWRIDDIELSNGLNMRFIIGTAFEP</sequence>
<dbReference type="AlphaFoldDB" id="A0A934IVG4"/>
<proteinExistence type="predicted"/>
<comment type="caution">
    <text evidence="2">The sequence shown here is derived from an EMBL/GenBank/DDBJ whole genome shotgun (WGS) entry which is preliminary data.</text>
</comment>
<keyword evidence="1" id="KW-0732">Signal</keyword>
<evidence type="ECO:0000256" key="1">
    <source>
        <dbReference type="SAM" id="SignalP"/>
    </source>
</evidence>
<dbReference type="Proteomes" id="UP000602124">
    <property type="component" value="Unassembled WGS sequence"/>
</dbReference>
<accession>A0A934IVG4</accession>
<feature type="signal peptide" evidence="1">
    <location>
        <begin position="1"/>
        <end position="20"/>
    </location>
</feature>
<dbReference type="EMBL" id="JAEKMH010000001">
    <property type="protein sequence ID" value="MBJ3783523.1"/>
    <property type="molecule type" value="Genomic_DNA"/>
</dbReference>
<evidence type="ECO:0000313" key="2">
    <source>
        <dbReference type="EMBL" id="MBJ3783523.1"/>
    </source>
</evidence>
<protein>
    <submittedName>
        <fullName evidence="2">Uncharacterized protein</fullName>
    </submittedName>
</protein>
<organism evidence="2 3">
    <name type="scientific">Devosia sediminis</name>
    <dbReference type="NCBI Taxonomy" id="2798801"/>
    <lineage>
        <taxon>Bacteria</taxon>
        <taxon>Pseudomonadati</taxon>
        <taxon>Pseudomonadota</taxon>
        <taxon>Alphaproteobacteria</taxon>
        <taxon>Hyphomicrobiales</taxon>
        <taxon>Devosiaceae</taxon>
        <taxon>Devosia</taxon>
    </lineage>
</organism>
<reference evidence="2" key="1">
    <citation type="submission" date="2020-12" db="EMBL/GenBank/DDBJ databases">
        <title>Devosia sp. MSA67 isolated from Mo River.</title>
        <authorList>
            <person name="Ma F."/>
            <person name="Zi Z."/>
        </authorList>
    </citation>
    <scope>NUCLEOTIDE SEQUENCE</scope>
    <source>
        <strain evidence="2">MSA67</strain>
    </source>
</reference>
<evidence type="ECO:0000313" key="3">
    <source>
        <dbReference type="Proteomes" id="UP000602124"/>
    </source>
</evidence>
<gene>
    <name evidence="2" type="ORF">JEQ47_02210</name>
</gene>
<dbReference type="RefSeq" id="WP_198874757.1">
    <property type="nucleotide sequence ID" value="NZ_JAEKMH010000001.1"/>
</dbReference>
<feature type="chain" id="PRO_5037696216" evidence="1">
    <location>
        <begin position="21"/>
        <end position="166"/>
    </location>
</feature>
<name>A0A934IVG4_9HYPH</name>
<keyword evidence="3" id="KW-1185">Reference proteome</keyword>